<reference evidence="2 3" key="1">
    <citation type="submission" date="2019-05" db="EMBL/GenBank/DDBJ databases">
        <title>Draft Whole-Genome sequence of the green sulfur bacterium Chlorobaculum thiosulfatiphilum DSM 249.</title>
        <authorList>
            <person name="Meyer T.E."/>
            <person name="Kyndt J.A."/>
        </authorList>
    </citation>
    <scope>NUCLEOTIDE SEQUENCE [LARGE SCALE GENOMIC DNA]</scope>
    <source>
        <strain evidence="2 3">DSM 249</strain>
    </source>
</reference>
<dbReference type="InterPro" id="IPR032820">
    <property type="entry name" value="ATPase_put"/>
</dbReference>
<dbReference type="NCBIfam" id="TIGR02230">
    <property type="entry name" value="ATPase_gene1"/>
    <property type="match status" value="1"/>
</dbReference>
<evidence type="ECO:0000313" key="2">
    <source>
        <dbReference type="EMBL" id="TNJ38198.1"/>
    </source>
</evidence>
<keyword evidence="3" id="KW-1185">Reference proteome</keyword>
<dbReference type="AlphaFoldDB" id="A0A5C4S4N3"/>
<gene>
    <name evidence="2" type="ORF">FGF66_10180</name>
</gene>
<dbReference type="Pfam" id="PF09527">
    <property type="entry name" value="ATPase_gene1"/>
    <property type="match status" value="1"/>
</dbReference>
<name>A0A5C4S4N3_CHLTI</name>
<evidence type="ECO:0000313" key="3">
    <source>
        <dbReference type="Proteomes" id="UP000308271"/>
    </source>
</evidence>
<dbReference type="OrthoDB" id="466056at2"/>
<dbReference type="RefSeq" id="WP_139457535.1">
    <property type="nucleotide sequence ID" value="NZ_VDCH01000025.1"/>
</dbReference>
<evidence type="ECO:0000256" key="1">
    <source>
        <dbReference type="SAM" id="Phobius"/>
    </source>
</evidence>
<comment type="caution">
    <text evidence="2">The sequence shown here is derived from an EMBL/GenBank/DDBJ whole genome shotgun (WGS) entry which is preliminary data.</text>
</comment>
<dbReference type="Proteomes" id="UP000308271">
    <property type="component" value="Unassembled WGS sequence"/>
</dbReference>
<dbReference type="InterPro" id="IPR011744">
    <property type="entry name" value="ATPase_gene1"/>
</dbReference>
<keyword evidence="1" id="KW-0472">Membrane</keyword>
<keyword evidence="1" id="KW-0812">Transmembrane</keyword>
<keyword evidence="1" id="KW-1133">Transmembrane helix</keyword>
<sequence length="107" mass="12126">MDERKIGKLSAKGKPLDERVGDRELRKIKARKEVTRSIWEGFAMFGIIGWSVAIPMLAGVALGVWLDGNYPSKHSWTLTMIVIGLVIGCLNAWRWVSEESRKINKEE</sequence>
<organism evidence="2 3">
    <name type="scientific">Chlorobaculum thiosulfatiphilum</name>
    <name type="common">Chlorobium limicola f.sp. thiosulfatophilum</name>
    <dbReference type="NCBI Taxonomy" id="115852"/>
    <lineage>
        <taxon>Bacteria</taxon>
        <taxon>Pseudomonadati</taxon>
        <taxon>Chlorobiota</taxon>
        <taxon>Chlorobiia</taxon>
        <taxon>Chlorobiales</taxon>
        <taxon>Chlorobiaceae</taxon>
        <taxon>Chlorobaculum</taxon>
    </lineage>
</organism>
<proteinExistence type="predicted"/>
<accession>A0A5C4S4N3</accession>
<feature type="transmembrane region" description="Helical" evidence="1">
    <location>
        <begin position="78"/>
        <end position="96"/>
    </location>
</feature>
<feature type="transmembrane region" description="Helical" evidence="1">
    <location>
        <begin position="41"/>
        <end position="66"/>
    </location>
</feature>
<protein>
    <submittedName>
        <fullName evidence="2">F0F1 ATP synthase subunit</fullName>
    </submittedName>
</protein>
<dbReference type="EMBL" id="VDCH01000025">
    <property type="protein sequence ID" value="TNJ38198.1"/>
    <property type="molecule type" value="Genomic_DNA"/>
</dbReference>